<dbReference type="InterPro" id="IPR014016">
    <property type="entry name" value="UvrD-like_ATP-bd"/>
</dbReference>
<evidence type="ECO:0000256" key="1">
    <source>
        <dbReference type="ARBA" id="ARBA00022741"/>
    </source>
</evidence>
<evidence type="ECO:0000259" key="7">
    <source>
        <dbReference type="Pfam" id="PF00580"/>
    </source>
</evidence>
<dbReference type="Gene3D" id="3.40.50.300">
    <property type="entry name" value="P-loop containing nucleotide triphosphate hydrolases"/>
    <property type="match status" value="2"/>
</dbReference>
<dbReference type="SUPFAM" id="SSF52540">
    <property type="entry name" value="P-loop containing nucleoside triphosphate hydrolases"/>
    <property type="match status" value="1"/>
</dbReference>
<dbReference type="EMBL" id="JWLZ01000205">
    <property type="protein sequence ID" value="KHT60904.1"/>
    <property type="molecule type" value="Genomic_DNA"/>
</dbReference>
<gene>
    <name evidence="9" type="ORF">RJ45_22955</name>
</gene>
<dbReference type="InterPro" id="IPR027417">
    <property type="entry name" value="P-loop_NTPase"/>
</dbReference>
<dbReference type="GO" id="GO:0043138">
    <property type="term" value="F:3'-5' DNA helicase activity"/>
    <property type="evidence" value="ECO:0007669"/>
    <property type="project" value="TreeGrafter"/>
</dbReference>
<dbReference type="Pfam" id="PF13538">
    <property type="entry name" value="UvrD_C_2"/>
    <property type="match status" value="1"/>
</dbReference>
<evidence type="ECO:0000259" key="8">
    <source>
        <dbReference type="Pfam" id="PF13538"/>
    </source>
</evidence>
<evidence type="ECO:0000313" key="9">
    <source>
        <dbReference type="EMBL" id="KHT60904.1"/>
    </source>
</evidence>
<accession>A0A0B9FXP5</accession>
<feature type="compositionally biased region" description="Basic and acidic residues" evidence="6">
    <location>
        <begin position="149"/>
        <end position="163"/>
    </location>
</feature>
<keyword evidence="2" id="KW-0378">Hydrolase</keyword>
<evidence type="ECO:0000256" key="2">
    <source>
        <dbReference type="ARBA" id="ARBA00022801"/>
    </source>
</evidence>
<feature type="region of interest" description="Disordered" evidence="6">
    <location>
        <begin position="246"/>
        <end position="294"/>
    </location>
</feature>
<proteinExistence type="predicted"/>
<dbReference type="GO" id="GO:0005524">
    <property type="term" value="F:ATP binding"/>
    <property type="evidence" value="ECO:0007669"/>
    <property type="project" value="UniProtKB-KW"/>
</dbReference>
<evidence type="ECO:0000256" key="4">
    <source>
        <dbReference type="ARBA" id="ARBA00022840"/>
    </source>
</evidence>
<dbReference type="InterPro" id="IPR000212">
    <property type="entry name" value="DNA_helicase_UvrD/REP"/>
</dbReference>
<feature type="domain" description="UvrD-like helicase C-terminal" evidence="8">
    <location>
        <begin position="1004"/>
        <end position="1050"/>
    </location>
</feature>
<feature type="region of interest" description="Disordered" evidence="6">
    <location>
        <begin position="149"/>
        <end position="172"/>
    </location>
</feature>
<keyword evidence="1" id="KW-0547">Nucleotide-binding</keyword>
<comment type="caution">
    <text evidence="9">The sequence shown here is derived from an EMBL/GenBank/DDBJ whole genome shotgun (WGS) entry which is preliminary data.</text>
</comment>
<evidence type="ECO:0000313" key="10">
    <source>
        <dbReference type="Proteomes" id="UP000031278"/>
    </source>
</evidence>
<dbReference type="PANTHER" id="PTHR11070">
    <property type="entry name" value="UVRD / RECB / PCRA DNA HELICASE FAMILY MEMBER"/>
    <property type="match status" value="1"/>
</dbReference>
<dbReference type="GO" id="GO:0016787">
    <property type="term" value="F:hydrolase activity"/>
    <property type="evidence" value="ECO:0007669"/>
    <property type="project" value="UniProtKB-KW"/>
</dbReference>
<keyword evidence="4" id="KW-0067">ATP-binding</keyword>
<dbReference type="Proteomes" id="UP000031278">
    <property type="component" value="Unassembled WGS sequence"/>
</dbReference>
<dbReference type="InterPro" id="IPR027785">
    <property type="entry name" value="UvrD-like_helicase_C"/>
</dbReference>
<dbReference type="GO" id="GO:0003677">
    <property type="term" value="F:DNA binding"/>
    <property type="evidence" value="ECO:0007669"/>
    <property type="project" value="InterPro"/>
</dbReference>
<name>A0A0B9FXP5_9GAMM</name>
<dbReference type="RefSeq" id="WP_039468136.1">
    <property type="nucleotide sequence ID" value="NZ_JWLZ01000205.1"/>
</dbReference>
<evidence type="ECO:0000256" key="3">
    <source>
        <dbReference type="ARBA" id="ARBA00022806"/>
    </source>
</evidence>
<feature type="domain" description="UvrD-like helicase ATP-binding" evidence="7">
    <location>
        <begin position="650"/>
        <end position="735"/>
    </location>
</feature>
<organism evidence="9 10">
    <name type="scientific">Photobacterium gaetbulicola</name>
    <dbReference type="NCBI Taxonomy" id="1295392"/>
    <lineage>
        <taxon>Bacteria</taxon>
        <taxon>Pseudomonadati</taxon>
        <taxon>Pseudomonadota</taxon>
        <taxon>Gammaproteobacteria</taxon>
        <taxon>Vibrionales</taxon>
        <taxon>Vibrionaceae</taxon>
        <taxon>Photobacterium</taxon>
    </lineage>
</organism>
<evidence type="ECO:0000256" key="5">
    <source>
        <dbReference type="ARBA" id="ARBA00034923"/>
    </source>
</evidence>
<evidence type="ECO:0000256" key="6">
    <source>
        <dbReference type="SAM" id="MobiDB-lite"/>
    </source>
</evidence>
<dbReference type="GO" id="GO:0000725">
    <property type="term" value="P:recombinational repair"/>
    <property type="evidence" value="ECO:0007669"/>
    <property type="project" value="TreeGrafter"/>
</dbReference>
<dbReference type="AlphaFoldDB" id="A0A0B9FXP5"/>
<reference evidence="9 10" key="1">
    <citation type="submission" date="2014-12" db="EMBL/GenBank/DDBJ databases">
        <title>Genome sequencing of Photobacterium gaetbulicola AD005a.</title>
        <authorList>
            <person name="Adrian T.G.S."/>
            <person name="Chan K.G."/>
        </authorList>
    </citation>
    <scope>NUCLEOTIDE SEQUENCE [LARGE SCALE GENOMIC DNA]</scope>
    <source>
        <strain evidence="9 10">AD005a</strain>
    </source>
</reference>
<dbReference type="Pfam" id="PF00580">
    <property type="entry name" value="UvrD-helicase"/>
    <property type="match status" value="1"/>
</dbReference>
<dbReference type="PANTHER" id="PTHR11070:SF2">
    <property type="entry name" value="ATP-DEPENDENT DNA HELICASE SRS2"/>
    <property type="match status" value="1"/>
</dbReference>
<keyword evidence="3" id="KW-0347">Helicase</keyword>
<protein>
    <recommendedName>
        <fullName evidence="5">DNA 3'-5' helicase II</fullName>
    </recommendedName>
</protein>
<sequence>MASRPYISHSLDKLYELYHRHSSELPVLEKLYAELEFRKRNHNAPAFRLEVEATIEGIKRDIVATQVESIPSIEPEQNVSTRNSRNKKNDDDCFALVQVSVNLRRIVARTAHIHEYKLSRLNPEFYRHMDENEQAMIAKVVRKLKSSKEHVTAGELPKSKRESTAVTAKEPSSKLTKKSLLKELEVPSRLAGAKSAILTFQSDITLGDLDRLKSSTLKNSGCWGKLSYTLLSSLRDFYQRELWRSSQKSNNADGNQAKQTQAAITPRKPTSSSVNTQPKSNVNVTAAPSPNTKATDNTYLRQLEVPRRLAGAKAAIINFKQNITLGELDKLKSSELKSSGCWVNMSYTCLAELREYCQKAIKRSANSLKASASKSNHQGATKAATYATLLAATSVPKDVEGARSKILRIRPSITLGDLKYLKNKRLGIKPDDFDALKKFCHELLKSPPAAKGTAAKVTTTPADSDEDILSPLLKDIPVRGKLGPTKDSILKMESGIRVNQLKSLRGHDSLNLSPKALHELRLFCCQYISGQGRVISGEYNGVNDKKSTVGSEMDVVQPSHEKPILTVDSLLTDLAFPEELTNILAKADPYLPLRATVQDLLDKGDYALGSVTAKDAAKLKSFVRKGLQRDISSNSKLVSATQEDFFNVPVTSSAILDAPPGCGKTHSIVERLAAHVAALNTPYDAKEILVLSFTRNAVNEIKQRLHRHAEKTGDSKLYYVRVMTFDSLAYRTLDRLGGSPTGDFDANITRLKSLLITGDAPDEGVLSSLRWLYVDEYQDLVGCRADLVLELVKKALSKKGGAYLLGDPCQQIMNFQIKNKADTDNATFIKNFKAQTGNTLVELGLEKSYRFKTEEQKERVSRLRSELLDYKNECIRPSKFAPTKRGLAAVNSETAILCPRNIDTHLIADRLREYGIECHVNTGAEKHTAPRWLFDTFGGWEDDSMSASLFREKCRKRLGTDGETELKYLRRMGVNDGRAINVRLIVDKIENSGGLPDTPSKTAVVVSTVHKAKGLQYKNVMLLCDGEEPLEHGSDELYAFYVAVTRAQEQFELLAPDELQKLRTGRSKIYRYRDCVYLEGLHEISLPSILADEANLTEEEIGYLAKEEASYRIVSDGGMVHLVARLYSGRELKLYRLPRLERFNYKKDETLLIDGIRPSEFSTFIYTAENYKTERLLGPTCMIALPVFTGLWKYKYV</sequence>